<dbReference type="InterPro" id="IPR036865">
    <property type="entry name" value="CRAL-TRIO_dom_sf"/>
</dbReference>
<dbReference type="PANTHER" id="PTHR45657">
    <property type="entry name" value="CRAL-TRIO DOMAIN-CONTAINING PROTEIN YKL091C-RELATED"/>
    <property type="match status" value="1"/>
</dbReference>
<evidence type="ECO:0000256" key="1">
    <source>
        <dbReference type="ARBA" id="ARBA00004202"/>
    </source>
</evidence>
<gene>
    <name evidence="5" type="ORF">C2E21_0283</name>
</gene>
<name>A0A2P6U406_CHLSO</name>
<sequence length="169" mass="20227">MEAGPLQPEFDDFALRRFLRARKHNILKAKQMFLEQLEWRKTAHVDTVLTDFHFHERDEFAKWYPEAFYGVDREGRPIYLQQPGKIDTDQLWKFTTLERCIRYHISQQERYWRIIAPCASIACGRRHEQSLVLIDMEGVGISTLTGEVRKIMAQIMQIDQDYFPELMFK</sequence>
<reference evidence="5 6" key="1">
    <citation type="journal article" date="2018" name="Plant J.">
        <title>Genome sequences of Chlorella sorokiniana UTEX 1602 and Micractinium conductrix SAG 241.80: implications to maltose excretion by a green alga.</title>
        <authorList>
            <person name="Arriola M.B."/>
            <person name="Velmurugan N."/>
            <person name="Zhang Y."/>
            <person name="Plunkett M.H."/>
            <person name="Hondzo H."/>
            <person name="Barney B.M."/>
        </authorList>
    </citation>
    <scope>NUCLEOTIDE SEQUENCE [LARGE SCALE GENOMIC DNA]</scope>
    <source>
        <strain evidence="6">UTEX 1602</strain>
    </source>
</reference>
<dbReference type="SMART" id="SM01100">
    <property type="entry name" value="CRAL_TRIO_N"/>
    <property type="match status" value="1"/>
</dbReference>
<dbReference type="GO" id="GO:0005886">
    <property type="term" value="C:plasma membrane"/>
    <property type="evidence" value="ECO:0007669"/>
    <property type="project" value="UniProtKB-SubCell"/>
</dbReference>
<dbReference type="Proteomes" id="UP000239899">
    <property type="component" value="Unassembled WGS sequence"/>
</dbReference>
<feature type="domain" description="CRAL-TRIO" evidence="4">
    <location>
        <begin position="56"/>
        <end position="169"/>
    </location>
</feature>
<evidence type="ECO:0000256" key="3">
    <source>
        <dbReference type="ARBA" id="ARBA00038020"/>
    </source>
</evidence>
<evidence type="ECO:0000259" key="4">
    <source>
        <dbReference type="PROSITE" id="PS50191"/>
    </source>
</evidence>
<dbReference type="InterPro" id="IPR001251">
    <property type="entry name" value="CRAL-TRIO_dom"/>
</dbReference>
<keyword evidence="6" id="KW-1185">Reference proteome</keyword>
<dbReference type="Gene3D" id="3.40.525.10">
    <property type="entry name" value="CRAL-TRIO lipid binding domain"/>
    <property type="match status" value="1"/>
</dbReference>
<dbReference type="SUPFAM" id="SSF46938">
    <property type="entry name" value="CRAL/TRIO N-terminal domain"/>
    <property type="match status" value="1"/>
</dbReference>
<dbReference type="InterPro" id="IPR036273">
    <property type="entry name" value="CRAL/TRIO_N_dom_sf"/>
</dbReference>
<dbReference type="PROSITE" id="PS50191">
    <property type="entry name" value="CRAL_TRIO"/>
    <property type="match status" value="1"/>
</dbReference>
<evidence type="ECO:0000256" key="2">
    <source>
        <dbReference type="ARBA" id="ARBA00004395"/>
    </source>
</evidence>
<dbReference type="Pfam" id="PF00650">
    <property type="entry name" value="CRAL_TRIO"/>
    <property type="match status" value="1"/>
</dbReference>
<accession>A0A2P6U406</accession>
<dbReference type="GO" id="GO:0000139">
    <property type="term" value="C:Golgi membrane"/>
    <property type="evidence" value="ECO:0007669"/>
    <property type="project" value="UniProtKB-SubCell"/>
</dbReference>
<dbReference type="InterPro" id="IPR051026">
    <property type="entry name" value="PI/PC_transfer"/>
</dbReference>
<dbReference type="EMBL" id="LHPG02000001">
    <property type="protein sequence ID" value="PRW61033.1"/>
    <property type="molecule type" value="Genomic_DNA"/>
</dbReference>
<dbReference type="CDD" id="cd00170">
    <property type="entry name" value="SEC14"/>
    <property type="match status" value="1"/>
</dbReference>
<proteinExistence type="inferred from homology"/>
<comment type="subcellular location">
    <subcellularLocation>
        <location evidence="1">Cell membrane</location>
        <topology evidence="1">Peripheral membrane protein</topology>
    </subcellularLocation>
    <subcellularLocation>
        <location evidence="2">Golgi apparatus membrane</location>
        <topology evidence="2">Peripheral membrane protein</topology>
    </subcellularLocation>
</comment>
<organism evidence="5 6">
    <name type="scientific">Chlorella sorokiniana</name>
    <name type="common">Freshwater green alga</name>
    <dbReference type="NCBI Taxonomy" id="3076"/>
    <lineage>
        <taxon>Eukaryota</taxon>
        <taxon>Viridiplantae</taxon>
        <taxon>Chlorophyta</taxon>
        <taxon>core chlorophytes</taxon>
        <taxon>Trebouxiophyceae</taxon>
        <taxon>Chlorellales</taxon>
        <taxon>Chlorellaceae</taxon>
        <taxon>Chlorella clade</taxon>
        <taxon>Chlorella</taxon>
    </lineage>
</organism>
<evidence type="ECO:0000313" key="5">
    <source>
        <dbReference type="EMBL" id="PRW61033.1"/>
    </source>
</evidence>
<dbReference type="PANTHER" id="PTHR45657:SF1">
    <property type="entry name" value="CRAL-TRIO DOMAIN-CONTAINING PROTEIN YKL091C-RELATED"/>
    <property type="match status" value="1"/>
</dbReference>
<evidence type="ECO:0000313" key="6">
    <source>
        <dbReference type="Proteomes" id="UP000239899"/>
    </source>
</evidence>
<dbReference type="AlphaFoldDB" id="A0A2P6U406"/>
<dbReference type="SUPFAM" id="SSF52087">
    <property type="entry name" value="CRAL/TRIO domain"/>
    <property type="match status" value="1"/>
</dbReference>
<comment type="caution">
    <text evidence="5">The sequence shown here is derived from an EMBL/GenBank/DDBJ whole genome shotgun (WGS) entry which is preliminary data.</text>
</comment>
<comment type="similarity">
    <text evidence="3">Belongs to the SFH family.</text>
</comment>
<dbReference type="InterPro" id="IPR011074">
    <property type="entry name" value="CRAL/TRIO_N_dom"/>
</dbReference>
<protein>
    <submittedName>
        <fullName evidence="5">SEC14 cytosolic factor</fullName>
    </submittedName>
</protein>
<dbReference type="OrthoDB" id="1434354at2759"/>